<dbReference type="InterPro" id="IPR019757">
    <property type="entry name" value="Pept_S26A_signal_pept_1_Lys-AS"/>
</dbReference>
<evidence type="ECO:0000256" key="9">
    <source>
        <dbReference type="RuleBase" id="RU362042"/>
    </source>
</evidence>
<dbReference type="Pfam" id="PF10502">
    <property type="entry name" value="Peptidase_S26"/>
    <property type="match status" value="1"/>
</dbReference>
<protein>
    <recommendedName>
        <fullName evidence="4 8">Signal peptidase I</fullName>
        <ecNumber evidence="3 8">3.4.21.89</ecNumber>
    </recommendedName>
</protein>
<accession>A0A7C0U412</accession>
<dbReference type="InterPro" id="IPR019758">
    <property type="entry name" value="Pept_S26A_signal_pept_1_CS"/>
</dbReference>
<sequence>MSYYSTRGIFNSIFKRKGIKLERVKKQKAKLREWAESILVAILLALFIRSFIVQAFKIPSGSMIPTLLVGDHILVCKFIYGIKIPFINKTIVEFKDPQREDVIVFIYPVDRSKDFIKRVIGLPGDKIEIRNKKVFINDKPYPDPHAYFTDERIYPGDVFPRDNFGPVIVPPHKYFVLGDNRDSSHDSRFWGFVDRDDILGKAFIIYWSWERPFYNIRWSRIGKIIH</sequence>
<evidence type="ECO:0000313" key="11">
    <source>
        <dbReference type="EMBL" id="HDD44865.1"/>
    </source>
</evidence>
<feature type="active site" evidence="7">
    <location>
        <position position="117"/>
    </location>
</feature>
<proteinExistence type="inferred from homology"/>
<dbReference type="PRINTS" id="PR00727">
    <property type="entry name" value="LEADERPTASE"/>
</dbReference>
<comment type="caution">
    <text evidence="11">The sequence shown here is derived from an EMBL/GenBank/DDBJ whole genome shotgun (WGS) entry which is preliminary data.</text>
</comment>
<dbReference type="EMBL" id="DRBS01000311">
    <property type="protein sequence ID" value="HDD44865.1"/>
    <property type="molecule type" value="Genomic_DNA"/>
</dbReference>
<gene>
    <name evidence="11" type="primary">lepB</name>
    <name evidence="11" type="ORF">ENG63_08420</name>
</gene>
<dbReference type="NCBIfam" id="TIGR02227">
    <property type="entry name" value="sigpep_I_bact"/>
    <property type="match status" value="1"/>
</dbReference>
<dbReference type="InterPro" id="IPR019756">
    <property type="entry name" value="Pept_S26A_signal_pept_1_Ser-AS"/>
</dbReference>
<dbReference type="Gene3D" id="2.10.109.10">
    <property type="entry name" value="Umud Fragment, subunit A"/>
    <property type="match status" value="1"/>
</dbReference>
<dbReference type="AlphaFoldDB" id="A0A7C0U412"/>
<dbReference type="Proteomes" id="UP000886289">
    <property type="component" value="Unassembled WGS sequence"/>
</dbReference>
<evidence type="ECO:0000256" key="1">
    <source>
        <dbReference type="ARBA" id="ARBA00000677"/>
    </source>
</evidence>
<dbReference type="InterPro" id="IPR019533">
    <property type="entry name" value="Peptidase_S26"/>
</dbReference>
<dbReference type="InterPro" id="IPR000223">
    <property type="entry name" value="Pept_S26A_signal_pept_1"/>
</dbReference>
<dbReference type="GO" id="GO:0006465">
    <property type="term" value="P:signal peptide processing"/>
    <property type="evidence" value="ECO:0007669"/>
    <property type="project" value="InterPro"/>
</dbReference>
<evidence type="ECO:0000256" key="5">
    <source>
        <dbReference type="ARBA" id="ARBA00022670"/>
    </source>
</evidence>
<dbReference type="GO" id="GO:0016020">
    <property type="term" value="C:membrane"/>
    <property type="evidence" value="ECO:0007669"/>
    <property type="project" value="UniProtKB-SubCell"/>
</dbReference>
<name>A0A7C0U412_DESA2</name>
<dbReference type="InterPro" id="IPR036286">
    <property type="entry name" value="LexA/Signal_pep-like_sf"/>
</dbReference>
<comment type="similarity">
    <text evidence="2 9">Belongs to the peptidase S26 family.</text>
</comment>
<dbReference type="GO" id="GO:0004252">
    <property type="term" value="F:serine-type endopeptidase activity"/>
    <property type="evidence" value="ECO:0007669"/>
    <property type="project" value="InterPro"/>
</dbReference>
<keyword evidence="6 8" id="KW-0378">Hydrolase</keyword>
<dbReference type="GO" id="GO:0009003">
    <property type="term" value="F:signal peptidase activity"/>
    <property type="evidence" value="ECO:0007669"/>
    <property type="project" value="UniProtKB-EC"/>
</dbReference>
<evidence type="ECO:0000256" key="2">
    <source>
        <dbReference type="ARBA" id="ARBA00009370"/>
    </source>
</evidence>
<dbReference type="EC" id="3.4.21.89" evidence="3 8"/>
<reference evidence="11" key="1">
    <citation type="journal article" date="2020" name="mSystems">
        <title>Genome- and Community-Level Interaction Insights into Carbon Utilization and Element Cycling Functions of Hydrothermarchaeota in Hydrothermal Sediment.</title>
        <authorList>
            <person name="Zhou Z."/>
            <person name="Liu Y."/>
            <person name="Xu W."/>
            <person name="Pan J."/>
            <person name="Luo Z.H."/>
            <person name="Li M."/>
        </authorList>
    </citation>
    <scope>NUCLEOTIDE SEQUENCE [LARGE SCALE GENOMIC DNA]</scope>
    <source>
        <strain evidence="11">HyVt-233</strain>
    </source>
</reference>
<keyword evidence="5 8" id="KW-0645">Protease</keyword>
<evidence type="ECO:0000259" key="10">
    <source>
        <dbReference type="Pfam" id="PF10502"/>
    </source>
</evidence>
<dbReference type="PROSITE" id="PS00761">
    <property type="entry name" value="SPASE_I_3"/>
    <property type="match status" value="1"/>
</dbReference>
<evidence type="ECO:0000256" key="6">
    <source>
        <dbReference type="ARBA" id="ARBA00022801"/>
    </source>
</evidence>
<evidence type="ECO:0000256" key="7">
    <source>
        <dbReference type="PIRSR" id="PIRSR600223-1"/>
    </source>
</evidence>
<dbReference type="PANTHER" id="PTHR43390">
    <property type="entry name" value="SIGNAL PEPTIDASE I"/>
    <property type="match status" value="1"/>
</dbReference>
<evidence type="ECO:0000256" key="8">
    <source>
        <dbReference type="RuleBase" id="RU003993"/>
    </source>
</evidence>
<dbReference type="PANTHER" id="PTHR43390:SF1">
    <property type="entry name" value="CHLOROPLAST PROCESSING PEPTIDASE"/>
    <property type="match status" value="1"/>
</dbReference>
<dbReference type="SUPFAM" id="SSF51306">
    <property type="entry name" value="LexA/Signal peptidase"/>
    <property type="match status" value="1"/>
</dbReference>
<dbReference type="PROSITE" id="PS00760">
    <property type="entry name" value="SPASE_I_2"/>
    <property type="match status" value="1"/>
</dbReference>
<organism evidence="11">
    <name type="scientific">Desulfofervidus auxilii</name>
    <dbReference type="NCBI Taxonomy" id="1621989"/>
    <lineage>
        <taxon>Bacteria</taxon>
        <taxon>Pseudomonadati</taxon>
        <taxon>Thermodesulfobacteriota</taxon>
        <taxon>Candidatus Desulfofervidia</taxon>
        <taxon>Candidatus Desulfofervidales</taxon>
        <taxon>Candidatus Desulfofervidaceae</taxon>
        <taxon>Candidatus Desulfofervidus</taxon>
    </lineage>
</organism>
<comment type="subcellular location">
    <subcellularLocation>
        <location evidence="9">Membrane</location>
        <topology evidence="9">Single-pass type II membrane protein</topology>
    </subcellularLocation>
</comment>
<evidence type="ECO:0000256" key="3">
    <source>
        <dbReference type="ARBA" id="ARBA00013208"/>
    </source>
</evidence>
<dbReference type="CDD" id="cd06530">
    <property type="entry name" value="S26_SPase_I"/>
    <property type="match status" value="1"/>
</dbReference>
<evidence type="ECO:0000256" key="4">
    <source>
        <dbReference type="ARBA" id="ARBA00019232"/>
    </source>
</evidence>
<feature type="active site" evidence="7">
    <location>
        <position position="62"/>
    </location>
</feature>
<feature type="domain" description="Peptidase S26" evidence="10">
    <location>
        <begin position="31"/>
        <end position="207"/>
    </location>
</feature>
<comment type="catalytic activity">
    <reaction evidence="1 8">
        <text>Cleavage of hydrophobic, N-terminal signal or leader sequences from secreted and periplasmic proteins.</text>
        <dbReference type="EC" id="3.4.21.89"/>
    </reaction>
</comment>
<dbReference type="PROSITE" id="PS00501">
    <property type="entry name" value="SPASE_I_1"/>
    <property type="match status" value="1"/>
</dbReference>